<dbReference type="Proteomes" id="UP000827721">
    <property type="component" value="Unassembled WGS sequence"/>
</dbReference>
<gene>
    <name evidence="2" type="ORF">JRO89_XS14G0025100</name>
</gene>
<feature type="compositionally biased region" description="Basic and acidic residues" evidence="1">
    <location>
        <begin position="1"/>
        <end position="12"/>
    </location>
</feature>
<organism evidence="2 3">
    <name type="scientific">Xanthoceras sorbifolium</name>
    <dbReference type="NCBI Taxonomy" id="99658"/>
    <lineage>
        <taxon>Eukaryota</taxon>
        <taxon>Viridiplantae</taxon>
        <taxon>Streptophyta</taxon>
        <taxon>Embryophyta</taxon>
        <taxon>Tracheophyta</taxon>
        <taxon>Spermatophyta</taxon>
        <taxon>Magnoliopsida</taxon>
        <taxon>eudicotyledons</taxon>
        <taxon>Gunneridae</taxon>
        <taxon>Pentapetalae</taxon>
        <taxon>rosids</taxon>
        <taxon>malvids</taxon>
        <taxon>Sapindales</taxon>
        <taxon>Sapindaceae</taxon>
        <taxon>Xanthoceroideae</taxon>
        <taxon>Xanthoceras</taxon>
    </lineage>
</organism>
<comment type="caution">
    <text evidence="2">The sequence shown here is derived from an EMBL/GenBank/DDBJ whole genome shotgun (WGS) entry which is preliminary data.</text>
</comment>
<evidence type="ECO:0000313" key="3">
    <source>
        <dbReference type="Proteomes" id="UP000827721"/>
    </source>
</evidence>
<protein>
    <submittedName>
        <fullName evidence="2">Uncharacterized protein</fullName>
    </submittedName>
</protein>
<evidence type="ECO:0000313" key="2">
    <source>
        <dbReference type="EMBL" id="KAH7547847.1"/>
    </source>
</evidence>
<name>A0ABQ8H3F2_9ROSI</name>
<evidence type="ECO:0000256" key="1">
    <source>
        <dbReference type="SAM" id="MobiDB-lite"/>
    </source>
</evidence>
<proteinExistence type="predicted"/>
<accession>A0ABQ8H3F2</accession>
<feature type="compositionally biased region" description="Polar residues" evidence="1">
    <location>
        <begin position="30"/>
        <end position="45"/>
    </location>
</feature>
<keyword evidence="3" id="KW-1185">Reference proteome</keyword>
<feature type="compositionally biased region" description="Polar residues" evidence="1">
    <location>
        <begin position="13"/>
        <end position="24"/>
    </location>
</feature>
<feature type="region of interest" description="Disordered" evidence="1">
    <location>
        <begin position="1"/>
        <end position="69"/>
    </location>
</feature>
<feature type="compositionally biased region" description="Basic and acidic residues" evidence="1">
    <location>
        <begin position="47"/>
        <end position="62"/>
    </location>
</feature>
<sequence>MRGERRELRQQDTRQATELTTAGQAATMGQEASNGTCDSWTSSDGGTRGDQRDLRQRTRGSDENDGSETMMIRGRHLIQIMHSRTDLNSVGRAEDCTGELLTAVKALQTQPDSQTITVHQTLQQYMASVDTRLEDLRLLLRVDRRDRFLALLPQLFRGNLSKLTQKSTVAEFQTDFEDLMNKATGILEPLLISFFITGLRSNIRRELLLSRPTSLIEAFALARVYEARGD</sequence>
<dbReference type="EMBL" id="JAFEMO010000014">
    <property type="protein sequence ID" value="KAH7547847.1"/>
    <property type="molecule type" value="Genomic_DNA"/>
</dbReference>
<reference evidence="2 3" key="1">
    <citation type="submission" date="2021-02" db="EMBL/GenBank/DDBJ databases">
        <title>Plant Genome Project.</title>
        <authorList>
            <person name="Zhang R.-G."/>
        </authorList>
    </citation>
    <scope>NUCLEOTIDE SEQUENCE [LARGE SCALE GENOMIC DNA]</scope>
    <source>
        <tissue evidence="2">Leaves</tissue>
    </source>
</reference>